<evidence type="ECO:0000313" key="3">
    <source>
        <dbReference type="EMBL" id="KAF0290136.1"/>
    </source>
</evidence>
<keyword evidence="2" id="KW-0472">Membrane</keyword>
<reference evidence="3 4" key="1">
    <citation type="submission" date="2019-07" db="EMBL/GenBank/DDBJ databases">
        <title>Draft genome assembly of a fouling barnacle, Amphibalanus amphitrite (Darwin, 1854): The first reference genome for Thecostraca.</title>
        <authorList>
            <person name="Kim W."/>
        </authorList>
    </citation>
    <scope>NUCLEOTIDE SEQUENCE [LARGE SCALE GENOMIC DNA]</scope>
    <source>
        <strain evidence="3">SNU_AA5</strain>
        <tissue evidence="3">Soma without cirri and trophi</tissue>
    </source>
</reference>
<evidence type="ECO:0000256" key="1">
    <source>
        <dbReference type="SAM" id="MobiDB-lite"/>
    </source>
</evidence>
<protein>
    <submittedName>
        <fullName evidence="3">Uncharacterized protein</fullName>
    </submittedName>
</protein>
<keyword evidence="4" id="KW-1185">Reference proteome</keyword>
<evidence type="ECO:0000256" key="2">
    <source>
        <dbReference type="SAM" id="Phobius"/>
    </source>
</evidence>
<accession>A0A6A4V6A2</accession>
<comment type="caution">
    <text evidence="3">The sequence shown here is derived from an EMBL/GenBank/DDBJ whole genome shotgun (WGS) entry which is preliminary data.</text>
</comment>
<feature type="region of interest" description="Disordered" evidence="1">
    <location>
        <begin position="1"/>
        <end position="35"/>
    </location>
</feature>
<dbReference type="CDD" id="cd00037">
    <property type="entry name" value="CLECT"/>
    <property type="match status" value="1"/>
</dbReference>
<keyword evidence="2" id="KW-0812">Transmembrane</keyword>
<dbReference type="Gene3D" id="3.10.100.10">
    <property type="entry name" value="Mannose-Binding Protein A, subunit A"/>
    <property type="match status" value="1"/>
</dbReference>
<dbReference type="InterPro" id="IPR016187">
    <property type="entry name" value="CTDL_fold"/>
</dbReference>
<dbReference type="EMBL" id="VIIS01001978">
    <property type="protein sequence ID" value="KAF0290136.1"/>
    <property type="molecule type" value="Genomic_DNA"/>
</dbReference>
<sequence length="230" mass="26254">MAYFDNVARMEEEHHHHHEHHSGNGTDEDEDEEGACTNVELSWDEHCYFLTKEPVAGFRAATVCAKTFATAEFSVIENEEINDLISDYVKKIDQTSGKPLHQQITYIYIKDDHQNPEFRDTKINPEEELFKKSICDMVGCQCTALRSLTGTWHSRICDTRHYALCRRPHRHEHGGELEEASTEATFVDKHDEEEISGGAPVTVVRFWFAMPAVIAILTQLLLLPVIDNGI</sequence>
<proteinExistence type="predicted"/>
<keyword evidence="2" id="KW-1133">Transmembrane helix</keyword>
<organism evidence="3 4">
    <name type="scientific">Amphibalanus amphitrite</name>
    <name type="common">Striped barnacle</name>
    <name type="synonym">Balanus amphitrite</name>
    <dbReference type="NCBI Taxonomy" id="1232801"/>
    <lineage>
        <taxon>Eukaryota</taxon>
        <taxon>Metazoa</taxon>
        <taxon>Ecdysozoa</taxon>
        <taxon>Arthropoda</taxon>
        <taxon>Crustacea</taxon>
        <taxon>Multicrustacea</taxon>
        <taxon>Cirripedia</taxon>
        <taxon>Thoracica</taxon>
        <taxon>Thoracicalcarea</taxon>
        <taxon>Balanomorpha</taxon>
        <taxon>Balanoidea</taxon>
        <taxon>Balanidae</taxon>
        <taxon>Amphibalaninae</taxon>
        <taxon>Amphibalanus</taxon>
    </lineage>
</organism>
<dbReference type="InterPro" id="IPR016186">
    <property type="entry name" value="C-type_lectin-like/link_sf"/>
</dbReference>
<dbReference type="SUPFAM" id="SSF56436">
    <property type="entry name" value="C-type lectin-like"/>
    <property type="match status" value="1"/>
</dbReference>
<dbReference type="Proteomes" id="UP000440578">
    <property type="component" value="Unassembled WGS sequence"/>
</dbReference>
<gene>
    <name evidence="3" type="ORF">FJT64_011633</name>
</gene>
<name>A0A6A4V6A2_AMPAM</name>
<dbReference type="AlphaFoldDB" id="A0A6A4V6A2"/>
<evidence type="ECO:0000313" key="4">
    <source>
        <dbReference type="Proteomes" id="UP000440578"/>
    </source>
</evidence>
<feature type="transmembrane region" description="Helical" evidence="2">
    <location>
        <begin position="206"/>
        <end position="226"/>
    </location>
</feature>